<keyword evidence="4" id="KW-0812">Transmembrane</keyword>
<keyword evidence="1" id="KW-0880">Kelch repeat</keyword>
<feature type="compositionally biased region" description="Polar residues" evidence="3">
    <location>
        <begin position="359"/>
        <end position="379"/>
    </location>
</feature>
<dbReference type="PANTHER" id="PTHR46093">
    <property type="entry name" value="ACYL-COA-BINDING DOMAIN-CONTAINING PROTEIN 5"/>
    <property type="match status" value="1"/>
</dbReference>
<proteinExistence type="predicted"/>
<feature type="non-terminal residue" evidence="5">
    <location>
        <position position="1"/>
    </location>
</feature>
<dbReference type="Proteomes" id="UP000789706">
    <property type="component" value="Unassembled WGS sequence"/>
</dbReference>
<dbReference type="AlphaFoldDB" id="A0A9N9CPU1"/>
<keyword evidence="4" id="KW-0472">Membrane</keyword>
<dbReference type="PANTHER" id="PTHR46093:SF18">
    <property type="entry name" value="FIBRONECTIN TYPE-III DOMAIN-CONTAINING PROTEIN"/>
    <property type="match status" value="1"/>
</dbReference>
<evidence type="ECO:0000313" key="5">
    <source>
        <dbReference type="EMBL" id="CAG8606747.1"/>
    </source>
</evidence>
<dbReference type="EMBL" id="CAJVPK010002123">
    <property type="protein sequence ID" value="CAG8606747.1"/>
    <property type="molecule type" value="Genomic_DNA"/>
</dbReference>
<feature type="non-terminal residue" evidence="5">
    <location>
        <position position="452"/>
    </location>
</feature>
<feature type="region of interest" description="Disordered" evidence="3">
    <location>
        <begin position="357"/>
        <end position="384"/>
    </location>
</feature>
<evidence type="ECO:0000256" key="4">
    <source>
        <dbReference type="SAM" id="Phobius"/>
    </source>
</evidence>
<reference evidence="5" key="1">
    <citation type="submission" date="2021-06" db="EMBL/GenBank/DDBJ databases">
        <authorList>
            <person name="Kallberg Y."/>
            <person name="Tangrot J."/>
            <person name="Rosling A."/>
        </authorList>
    </citation>
    <scope>NUCLEOTIDE SEQUENCE</scope>
    <source>
        <strain evidence="5">AZ414A</strain>
    </source>
</reference>
<evidence type="ECO:0000313" key="6">
    <source>
        <dbReference type="Proteomes" id="UP000789706"/>
    </source>
</evidence>
<comment type="caution">
    <text evidence="5">The sequence shown here is derived from an EMBL/GenBank/DDBJ whole genome shotgun (WGS) entry which is preliminary data.</text>
</comment>
<dbReference type="SUPFAM" id="SSF117281">
    <property type="entry name" value="Kelch motif"/>
    <property type="match status" value="1"/>
</dbReference>
<sequence>YFEAEKKRLEMIEFKKPFVKNPGYEHPNSRYYSTSLSSMIESINSKISGGNNSNEAFYVDLSSSFDVNSPPWVTLTSIGGKCERSSVSIGGQSLSTIYVIGGYQYSSNVRSNIANNLVYTFDTASESWDSVTISSLEKRSRTFAVGDSEGYIYIFGGSDNNIRMDNMSIVDSLLNTVSETSFTDGPTPRSDYTATLVDKYIVYIGGVEGTQSSSSQLIWIFDTSSSEWVTSQAVGPEIGSRMGHTATLGSNGRIFVYGGITLSSVVPNPSIYFAVLDVTVFPYQWSVPELNDESNEGSKKAALIGGILGALLFVIIIIGIGIFFYLRRKRRRGQESEKSEISKTGENFDVADVHGNEVIESSSPTQPQIVNRPSSTMKKPTNEEHRDEMIILSESAVPPIYYPNINKDNFTHASVPLPAQPPLDPSVYNATDIPPTIYNATDVPPTIYNTTD</sequence>
<keyword evidence="4" id="KW-1133">Transmembrane helix</keyword>
<accession>A0A9N9CPU1</accession>
<gene>
    <name evidence="5" type="ORF">DEBURN_LOCUS9783</name>
</gene>
<dbReference type="Gene3D" id="1.20.5.510">
    <property type="entry name" value="Single helix bin"/>
    <property type="match status" value="1"/>
</dbReference>
<protein>
    <submittedName>
        <fullName evidence="5">792_t:CDS:1</fullName>
    </submittedName>
</protein>
<dbReference type="OrthoDB" id="432528at2759"/>
<feature type="transmembrane region" description="Helical" evidence="4">
    <location>
        <begin position="301"/>
        <end position="326"/>
    </location>
</feature>
<dbReference type="Pfam" id="PF24681">
    <property type="entry name" value="Kelch_KLHDC2_KLHL20_DRC7"/>
    <property type="match status" value="1"/>
</dbReference>
<evidence type="ECO:0000256" key="2">
    <source>
        <dbReference type="ARBA" id="ARBA00022737"/>
    </source>
</evidence>
<evidence type="ECO:0000256" key="3">
    <source>
        <dbReference type="SAM" id="MobiDB-lite"/>
    </source>
</evidence>
<keyword evidence="2" id="KW-0677">Repeat</keyword>
<dbReference type="InterPro" id="IPR015915">
    <property type="entry name" value="Kelch-typ_b-propeller"/>
</dbReference>
<dbReference type="Gene3D" id="2.120.10.80">
    <property type="entry name" value="Kelch-type beta propeller"/>
    <property type="match status" value="1"/>
</dbReference>
<organism evidence="5 6">
    <name type="scientific">Diversispora eburnea</name>
    <dbReference type="NCBI Taxonomy" id="1213867"/>
    <lineage>
        <taxon>Eukaryota</taxon>
        <taxon>Fungi</taxon>
        <taxon>Fungi incertae sedis</taxon>
        <taxon>Mucoromycota</taxon>
        <taxon>Glomeromycotina</taxon>
        <taxon>Glomeromycetes</taxon>
        <taxon>Diversisporales</taxon>
        <taxon>Diversisporaceae</taxon>
        <taxon>Diversispora</taxon>
    </lineage>
</organism>
<name>A0A9N9CPU1_9GLOM</name>
<evidence type="ECO:0000256" key="1">
    <source>
        <dbReference type="ARBA" id="ARBA00022441"/>
    </source>
</evidence>
<keyword evidence="6" id="KW-1185">Reference proteome</keyword>